<proteinExistence type="predicted"/>
<dbReference type="SUPFAM" id="SSF53098">
    <property type="entry name" value="Ribonuclease H-like"/>
    <property type="match status" value="1"/>
</dbReference>
<keyword evidence="2" id="KW-1185">Reference proteome</keyword>
<name>A0A6G0ZHX6_APHCR</name>
<reference evidence="1 2" key="1">
    <citation type="submission" date="2019-08" db="EMBL/GenBank/DDBJ databases">
        <title>Whole genome of Aphis craccivora.</title>
        <authorList>
            <person name="Voronova N.V."/>
            <person name="Shulinski R.S."/>
            <person name="Bandarenka Y.V."/>
            <person name="Zhorov D.G."/>
            <person name="Warner D."/>
        </authorList>
    </citation>
    <scope>NUCLEOTIDE SEQUENCE [LARGE SCALE GENOMIC DNA]</scope>
    <source>
        <strain evidence="1">180601</strain>
        <tissue evidence="1">Whole Body</tissue>
    </source>
</reference>
<dbReference type="EMBL" id="VUJU01000397">
    <property type="protein sequence ID" value="KAF0770686.1"/>
    <property type="molecule type" value="Genomic_DNA"/>
</dbReference>
<evidence type="ECO:0000313" key="1">
    <source>
        <dbReference type="EMBL" id="KAF0770686.1"/>
    </source>
</evidence>
<organism evidence="1 2">
    <name type="scientific">Aphis craccivora</name>
    <name type="common">Cowpea aphid</name>
    <dbReference type="NCBI Taxonomy" id="307492"/>
    <lineage>
        <taxon>Eukaryota</taxon>
        <taxon>Metazoa</taxon>
        <taxon>Ecdysozoa</taxon>
        <taxon>Arthropoda</taxon>
        <taxon>Hexapoda</taxon>
        <taxon>Insecta</taxon>
        <taxon>Pterygota</taxon>
        <taxon>Neoptera</taxon>
        <taxon>Paraneoptera</taxon>
        <taxon>Hemiptera</taxon>
        <taxon>Sternorrhyncha</taxon>
        <taxon>Aphidomorpha</taxon>
        <taxon>Aphidoidea</taxon>
        <taxon>Aphididae</taxon>
        <taxon>Aphidini</taxon>
        <taxon>Aphis</taxon>
        <taxon>Aphis</taxon>
    </lineage>
</organism>
<evidence type="ECO:0000313" key="2">
    <source>
        <dbReference type="Proteomes" id="UP000478052"/>
    </source>
</evidence>
<comment type="caution">
    <text evidence="1">The sequence shown here is derived from an EMBL/GenBank/DDBJ whole genome shotgun (WGS) entry which is preliminary data.</text>
</comment>
<sequence length="61" mass="7667">FKYEPITSVDVERSFSLYKNILSNRRYNFKEHDLEMYIIINFNTEKYYILIIKYFQKLFIL</sequence>
<dbReference type="InterPro" id="IPR012337">
    <property type="entry name" value="RNaseH-like_sf"/>
</dbReference>
<feature type="non-terminal residue" evidence="1">
    <location>
        <position position="1"/>
    </location>
</feature>
<dbReference type="Proteomes" id="UP000478052">
    <property type="component" value="Unassembled WGS sequence"/>
</dbReference>
<evidence type="ECO:0008006" key="3">
    <source>
        <dbReference type="Google" id="ProtNLM"/>
    </source>
</evidence>
<protein>
    <recommendedName>
        <fullName evidence="3">Dimer Tnp hAT domain-containing protein</fullName>
    </recommendedName>
</protein>
<dbReference type="AlphaFoldDB" id="A0A6G0ZHX6"/>
<gene>
    <name evidence="1" type="ORF">FWK35_00033978</name>
</gene>
<dbReference type="OrthoDB" id="6596666at2759"/>
<accession>A0A6G0ZHX6</accession>